<dbReference type="RefSeq" id="WP_128445619.1">
    <property type="nucleotide sequence ID" value="NZ_SBIP01000007.1"/>
</dbReference>
<name>A0A3S3RDB8_9HYPH</name>
<keyword evidence="2" id="KW-0812">Transmembrane</keyword>
<proteinExistence type="predicted"/>
<dbReference type="Gene3D" id="3.20.20.370">
    <property type="entry name" value="Glycoside hydrolase/deacetylase"/>
    <property type="match status" value="1"/>
</dbReference>
<gene>
    <name evidence="3" type="ORF">EPK99_23970</name>
</gene>
<dbReference type="AlphaFoldDB" id="A0A3S3RDB8"/>
<evidence type="ECO:0000313" key="3">
    <source>
        <dbReference type="EMBL" id="RWX74528.1"/>
    </source>
</evidence>
<keyword evidence="2" id="KW-0472">Membrane</keyword>
<evidence type="ECO:0000256" key="1">
    <source>
        <dbReference type="SAM" id="MobiDB-lite"/>
    </source>
</evidence>
<evidence type="ECO:0000256" key="2">
    <source>
        <dbReference type="SAM" id="Phobius"/>
    </source>
</evidence>
<evidence type="ECO:0000313" key="4">
    <source>
        <dbReference type="Proteomes" id="UP000287687"/>
    </source>
</evidence>
<dbReference type="GO" id="GO:0005975">
    <property type="term" value="P:carbohydrate metabolic process"/>
    <property type="evidence" value="ECO:0007669"/>
    <property type="project" value="InterPro"/>
</dbReference>
<feature type="compositionally biased region" description="Polar residues" evidence="1">
    <location>
        <begin position="73"/>
        <end position="83"/>
    </location>
</feature>
<sequence length="407" mass="43666">MGTDLRAPLGRDRPAARRRPRLWRPSFLIGILGVLVVSGLSIYAMRPDKALQQAAAIPLPAPSLAGDQPPPSISQSAATSNTPDAGMARSNPNSGAHVERTLTDDGSVVTKYTPRQRDAGGPVLIDAQRIGQDPRLAAQPNEALLEDTPQGRLPILGADGTRPMDQYGRPWSGARGTRIAIVVGGLGLSQTGTQNAIRQLPPSVTLAFASSGNSLQRWMQEARRNGHEILLQVPFEPYDLQENDAGSGTLLTKASTKDNLVRLHEAMGQITNYTGIMNYQGGRYLSDIKALEPVLRDVSRRGLLFLDDGTAAQSKTETISKALNLPHAFADLTLDGQLQADAILKKMDELERIANRKGVAIGVASAFDESITAIRQWSEEASQRGIEIVGVSALARESVPAQNGDLR</sequence>
<dbReference type="CDD" id="cd10936">
    <property type="entry name" value="CE4_DAC2"/>
    <property type="match status" value="1"/>
</dbReference>
<feature type="transmembrane region" description="Helical" evidence="2">
    <location>
        <begin position="27"/>
        <end position="45"/>
    </location>
</feature>
<dbReference type="Proteomes" id="UP000287687">
    <property type="component" value="Unassembled WGS sequence"/>
</dbReference>
<dbReference type="InterPro" id="IPR011330">
    <property type="entry name" value="Glyco_hydro/deAcase_b/a-brl"/>
</dbReference>
<dbReference type="OrthoDB" id="9784811at2"/>
<dbReference type="EMBL" id="SBIP01000007">
    <property type="protein sequence ID" value="RWX74528.1"/>
    <property type="molecule type" value="Genomic_DNA"/>
</dbReference>
<keyword evidence="2" id="KW-1133">Transmembrane helix</keyword>
<dbReference type="InterPro" id="IPR006837">
    <property type="entry name" value="Divergent_DAC"/>
</dbReference>
<accession>A0A3S3RDB8</accession>
<protein>
    <submittedName>
        <fullName evidence="3">Divergent polysaccharide deacetylase family protein</fullName>
    </submittedName>
</protein>
<keyword evidence="4" id="KW-1185">Reference proteome</keyword>
<dbReference type="Pfam" id="PF04748">
    <property type="entry name" value="Polysacc_deac_2"/>
    <property type="match status" value="1"/>
</dbReference>
<dbReference type="PANTHER" id="PTHR30105">
    <property type="entry name" value="UNCHARACTERIZED YIBQ-RELATED"/>
    <property type="match status" value="1"/>
</dbReference>
<dbReference type="PANTHER" id="PTHR30105:SF2">
    <property type="entry name" value="DIVERGENT POLYSACCHARIDE DEACETYLASE SUPERFAMILY"/>
    <property type="match status" value="1"/>
</dbReference>
<reference evidence="3 4" key="1">
    <citation type="submission" date="2019-01" db="EMBL/GenBank/DDBJ databases">
        <title>The draft genome of Rhizobium sp. 24NR.</title>
        <authorList>
            <person name="Liu L."/>
            <person name="Liang L."/>
            <person name="Shi S."/>
            <person name="Xu L."/>
            <person name="Wang X."/>
            <person name="Li L."/>
            <person name="Zhang X."/>
        </authorList>
    </citation>
    <scope>NUCLEOTIDE SEQUENCE [LARGE SCALE GENOMIC DNA]</scope>
    <source>
        <strain evidence="3 4">24NR</strain>
    </source>
</reference>
<organism evidence="3 4">
    <name type="scientific">Neorhizobium lilium</name>
    <dbReference type="NCBI Taxonomy" id="2503024"/>
    <lineage>
        <taxon>Bacteria</taxon>
        <taxon>Pseudomonadati</taxon>
        <taxon>Pseudomonadota</taxon>
        <taxon>Alphaproteobacteria</taxon>
        <taxon>Hyphomicrobiales</taxon>
        <taxon>Rhizobiaceae</taxon>
        <taxon>Rhizobium/Agrobacterium group</taxon>
        <taxon>Neorhizobium</taxon>
    </lineage>
</organism>
<dbReference type="SUPFAM" id="SSF88713">
    <property type="entry name" value="Glycoside hydrolase/deacetylase"/>
    <property type="match status" value="1"/>
</dbReference>
<comment type="caution">
    <text evidence="3">The sequence shown here is derived from an EMBL/GenBank/DDBJ whole genome shotgun (WGS) entry which is preliminary data.</text>
</comment>
<feature type="region of interest" description="Disordered" evidence="1">
    <location>
        <begin position="62"/>
        <end position="124"/>
    </location>
</feature>
<feature type="region of interest" description="Disordered" evidence="1">
    <location>
        <begin position="141"/>
        <end position="171"/>
    </location>
</feature>